<name>A0ABZ2LPN8_9BACT</name>
<feature type="transmembrane region" description="Helical" evidence="8">
    <location>
        <begin position="96"/>
        <end position="115"/>
    </location>
</feature>
<feature type="transmembrane region" description="Helical" evidence="8">
    <location>
        <begin position="187"/>
        <end position="204"/>
    </location>
</feature>
<dbReference type="Proteomes" id="UP001370348">
    <property type="component" value="Chromosome"/>
</dbReference>
<accession>A0ABZ2LPN8</accession>
<dbReference type="InterPro" id="IPR020846">
    <property type="entry name" value="MFS_dom"/>
</dbReference>
<keyword evidence="11" id="KW-1185">Reference proteome</keyword>
<comment type="subcellular location">
    <subcellularLocation>
        <location evidence="1">Membrane</location>
        <topology evidence="1">Multi-pass membrane protein</topology>
    </subcellularLocation>
</comment>
<dbReference type="EMBL" id="CP089984">
    <property type="protein sequence ID" value="WXB11731.1"/>
    <property type="molecule type" value="Genomic_DNA"/>
</dbReference>
<keyword evidence="4 8" id="KW-0812">Transmembrane</keyword>
<feature type="transmembrane region" description="Helical" evidence="8">
    <location>
        <begin position="332"/>
        <end position="353"/>
    </location>
</feature>
<keyword evidence="5 8" id="KW-1133">Transmembrane helix</keyword>
<keyword evidence="3" id="KW-0813">Transport</keyword>
<proteinExistence type="inferred from homology"/>
<dbReference type="Pfam" id="PF07690">
    <property type="entry name" value="MFS_1"/>
    <property type="match status" value="1"/>
</dbReference>
<evidence type="ECO:0000313" key="10">
    <source>
        <dbReference type="EMBL" id="WXB11731.1"/>
    </source>
</evidence>
<sequence length="452" mass="49327">MSEPLPTRSARPTVGARMDRLPITRTHRMLTLAVGLGLFFDVYEVFLAGVLGQVLVREFHLPKTWLPMLLGSGFLGMAIGATLLGRFADRLGRRKAFLVGLWAYSLFSFVGAFSVGPVMLLVTRFLAGIGIGAEPPLADAYLGDLLPAKERGRYIAWAYTVGFLGVPTAGFLAHAMTSVTLLGISGWRWMFVIGALGTLVLYPLRRRLPESPRWLESTGRHEEADRWVSQLEAEAGGARSPEPEPPPSPRPPRGDLRELWVPPYRRRMVMMTVFQLLQPFAYYGFGTLVPLVLTAKGYSVVKSLLFSGITFIGYPLGSLLSSWILDRVERKYVVAGALFGMGLFGTAFGHATATPWILTLGFLYTATSNVFSNGFHVYQAELFPTSLRGVACGGTYALSRLSNAAMPFLLVPLLDTRGVGALFAVIVTMVVINGLNVALLGPRTTGRSLEHI</sequence>
<organism evidence="10 11">
    <name type="scientific">Pendulispora albinea</name>
    <dbReference type="NCBI Taxonomy" id="2741071"/>
    <lineage>
        <taxon>Bacteria</taxon>
        <taxon>Pseudomonadati</taxon>
        <taxon>Myxococcota</taxon>
        <taxon>Myxococcia</taxon>
        <taxon>Myxococcales</taxon>
        <taxon>Sorangiineae</taxon>
        <taxon>Pendulisporaceae</taxon>
        <taxon>Pendulispora</taxon>
    </lineage>
</organism>
<dbReference type="CDD" id="cd17316">
    <property type="entry name" value="MFS_SV2_like"/>
    <property type="match status" value="1"/>
</dbReference>
<feature type="transmembrane region" description="Helical" evidence="8">
    <location>
        <begin position="64"/>
        <end position="84"/>
    </location>
</feature>
<evidence type="ECO:0000313" key="11">
    <source>
        <dbReference type="Proteomes" id="UP001370348"/>
    </source>
</evidence>
<evidence type="ECO:0000256" key="8">
    <source>
        <dbReference type="SAM" id="Phobius"/>
    </source>
</evidence>
<dbReference type="Gene3D" id="1.20.1250.20">
    <property type="entry name" value="MFS general substrate transporter like domains"/>
    <property type="match status" value="1"/>
</dbReference>
<keyword evidence="6 8" id="KW-0472">Membrane</keyword>
<dbReference type="InterPro" id="IPR011701">
    <property type="entry name" value="MFS"/>
</dbReference>
<dbReference type="InterPro" id="IPR005829">
    <property type="entry name" value="Sugar_transporter_CS"/>
</dbReference>
<feature type="transmembrane region" description="Helical" evidence="8">
    <location>
        <begin position="121"/>
        <end position="142"/>
    </location>
</feature>
<dbReference type="InterPro" id="IPR036259">
    <property type="entry name" value="MFS_trans_sf"/>
</dbReference>
<reference evidence="10 11" key="1">
    <citation type="submission" date="2021-12" db="EMBL/GenBank/DDBJ databases">
        <title>Discovery of the Pendulisporaceae a myxobacterial family with distinct sporulation behavior and unique specialized metabolism.</title>
        <authorList>
            <person name="Garcia R."/>
            <person name="Popoff A."/>
            <person name="Bader C.D."/>
            <person name="Loehr J."/>
            <person name="Walesch S."/>
            <person name="Walt C."/>
            <person name="Boldt J."/>
            <person name="Bunk B."/>
            <person name="Haeckl F.J.F.P.J."/>
            <person name="Gunesch A.P."/>
            <person name="Birkelbach J."/>
            <person name="Nuebel U."/>
            <person name="Pietschmann T."/>
            <person name="Bach T."/>
            <person name="Mueller R."/>
        </authorList>
    </citation>
    <scope>NUCLEOTIDE SEQUENCE [LARGE SCALE GENOMIC DNA]</scope>
    <source>
        <strain evidence="10 11">MSr11954</strain>
    </source>
</reference>
<protein>
    <submittedName>
        <fullName evidence="10">MFS transporter</fullName>
    </submittedName>
</protein>
<evidence type="ECO:0000256" key="7">
    <source>
        <dbReference type="SAM" id="MobiDB-lite"/>
    </source>
</evidence>
<evidence type="ECO:0000256" key="6">
    <source>
        <dbReference type="ARBA" id="ARBA00023136"/>
    </source>
</evidence>
<dbReference type="PANTHER" id="PTHR23511">
    <property type="entry name" value="SYNAPTIC VESICLE GLYCOPROTEIN 2"/>
    <property type="match status" value="1"/>
</dbReference>
<evidence type="ECO:0000256" key="2">
    <source>
        <dbReference type="ARBA" id="ARBA00010992"/>
    </source>
</evidence>
<feature type="transmembrane region" description="Helical" evidence="8">
    <location>
        <begin position="154"/>
        <end position="175"/>
    </location>
</feature>
<feature type="transmembrane region" description="Helical" evidence="8">
    <location>
        <begin position="305"/>
        <end position="325"/>
    </location>
</feature>
<dbReference type="SUPFAM" id="SSF103473">
    <property type="entry name" value="MFS general substrate transporter"/>
    <property type="match status" value="1"/>
</dbReference>
<dbReference type="PROSITE" id="PS50850">
    <property type="entry name" value="MFS"/>
    <property type="match status" value="1"/>
</dbReference>
<gene>
    <name evidence="10" type="ORF">LZC94_28215</name>
</gene>
<evidence type="ECO:0000256" key="4">
    <source>
        <dbReference type="ARBA" id="ARBA00022692"/>
    </source>
</evidence>
<feature type="transmembrane region" description="Helical" evidence="8">
    <location>
        <begin position="419"/>
        <end position="440"/>
    </location>
</feature>
<comment type="similarity">
    <text evidence="2">Belongs to the major facilitator superfamily. Sugar transporter (TC 2.A.1.1) family.</text>
</comment>
<dbReference type="PROSITE" id="PS00216">
    <property type="entry name" value="SUGAR_TRANSPORT_1"/>
    <property type="match status" value="1"/>
</dbReference>
<feature type="region of interest" description="Disordered" evidence="7">
    <location>
        <begin position="232"/>
        <end position="255"/>
    </location>
</feature>
<evidence type="ECO:0000256" key="3">
    <source>
        <dbReference type="ARBA" id="ARBA00022448"/>
    </source>
</evidence>
<feature type="transmembrane region" description="Helical" evidence="8">
    <location>
        <begin position="30"/>
        <end position="52"/>
    </location>
</feature>
<feature type="transmembrane region" description="Helical" evidence="8">
    <location>
        <begin position="273"/>
        <end position="293"/>
    </location>
</feature>
<dbReference type="RefSeq" id="WP_394821353.1">
    <property type="nucleotide sequence ID" value="NZ_CP089984.1"/>
</dbReference>
<evidence type="ECO:0000256" key="1">
    <source>
        <dbReference type="ARBA" id="ARBA00004141"/>
    </source>
</evidence>
<evidence type="ECO:0000259" key="9">
    <source>
        <dbReference type="PROSITE" id="PS50850"/>
    </source>
</evidence>
<feature type="domain" description="Major facilitator superfamily (MFS) profile" evidence="9">
    <location>
        <begin position="30"/>
        <end position="445"/>
    </location>
</feature>
<evidence type="ECO:0000256" key="5">
    <source>
        <dbReference type="ARBA" id="ARBA00022989"/>
    </source>
</evidence>